<organism evidence="3 4">
    <name type="scientific">Ravibacter arvi</name>
    <dbReference type="NCBI Taxonomy" id="2051041"/>
    <lineage>
        <taxon>Bacteria</taxon>
        <taxon>Pseudomonadati</taxon>
        <taxon>Bacteroidota</taxon>
        <taxon>Cytophagia</taxon>
        <taxon>Cytophagales</taxon>
        <taxon>Spirosomataceae</taxon>
        <taxon>Ravibacter</taxon>
    </lineage>
</organism>
<accession>A0ABP8M843</accession>
<comment type="similarity">
    <text evidence="1">Belongs to the glycosyltransferase 2 family. WaaE/KdtX subfamily.</text>
</comment>
<dbReference type="PANTHER" id="PTHR43630:SF2">
    <property type="entry name" value="GLYCOSYLTRANSFERASE"/>
    <property type="match status" value="1"/>
</dbReference>
<gene>
    <name evidence="3" type="ORF">GCM10023091_38960</name>
</gene>
<protein>
    <submittedName>
        <fullName evidence="3">Glycosyltransferase family 2 protein</fullName>
    </submittedName>
</protein>
<keyword evidence="4" id="KW-1185">Reference proteome</keyword>
<feature type="domain" description="Glycosyltransferase 2-like" evidence="2">
    <location>
        <begin position="5"/>
        <end position="124"/>
    </location>
</feature>
<evidence type="ECO:0000256" key="1">
    <source>
        <dbReference type="ARBA" id="ARBA00038494"/>
    </source>
</evidence>
<dbReference type="PANTHER" id="PTHR43630">
    <property type="entry name" value="POLY-BETA-1,6-N-ACETYL-D-GLUCOSAMINE SYNTHASE"/>
    <property type="match status" value="1"/>
</dbReference>
<dbReference type="Proteomes" id="UP001501508">
    <property type="component" value="Unassembled WGS sequence"/>
</dbReference>
<evidence type="ECO:0000313" key="3">
    <source>
        <dbReference type="EMBL" id="GAA4446208.1"/>
    </source>
</evidence>
<dbReference type="EMBL" id="BAABEY010000036">
    <property type="protein sequence ID" value="GAA4446208.1"/>
    <property type="molecule type" value="Genomic_DNA"/>
</dbReference>
<dbReference type="Pfam" id="PF00535">
    <property type="entry name" value="Glycos_transf_2"/>
    <property type="match status" value="1"/>
</dbReference>
<evidence type="ECO:0000313" key="4">
    <source>
        <dbReference type="Proteomes" id="UP001501508"/>
    </source>
</evidence>
<comment type="caution">
    <text evidence="3">The sequence shown here is derived from an EMBL/GenBank/DDBJ whole genome shotgun (WGS) entry which is preliminary data.</text>
</comment>
<proteinExistence type="inferred from homology"/>
<sequence>MSKLSVLILTHNESLHIGRCIDSFSGLTDKIFIVDSFSTDNTCEIAEARGAKVIRNPWVSYAFQFNHAIDHNPFQTEWVMRMDADEYLTPELREELISTLNGQIAPDVSGFYVKRRVYFMNQWIRRGGYYPIWLLRIWRNGKGRCEELWMDEHIKLSDGRTLQLSNDIVDHNLNNLTWWTQKHNLYATREIIDLLNIRYNFDEKPTVVPSLFGSQEQRTRFLKIKYASLPLFTRPILYFVYRYFFKLGFLDGMKGLIWHSLQGLWYRFLVDAKIYEIYQRAGREKTAIIRHFKEEYGKDVRNPNQSGPVR</sequence>
<dbReference type="InterPro" id="IPR029044">
    <property type="entry name" value="Nucleotide-diphossugar_trans"/>
</dbReference>
<dbReference type="SUPFAM" id="SSF53448">
    <property type="entry name" value="Nucleotide-diphospho-sugar transferases"/>
    <property type="match status" value="1"/>
</dbReference>
<dbReference type="Gene3D" id="3.90.550.10">
    <property type="entry name" value="Spore Coat Polysaccharide Biosynthesis Protein SpsA, Chain A"/>
    <property type="match status" value="1"/>
</dbReference>
<reference evidence="4" key="1">
    <citation type="journal article" date="2019" name="Int. J. Syst. Evol. Microbiol.">
        <title>The Global Catalogue of Microorganisms (GCM) 10K type strain sequencing project: providing services to taxonomists for standard genome sequencing and annotation.</title>
        <authorList>
            <consortium name="The Broad Institute Genomics Platform"/>
            <consortium name="The Broad Institute Genome Sequencing Center for Infectious Disease"/>
            <person name="Wu L."/>
            <person name="Ma J."/>
        </authorList>
    </citation>
    <scope>NUCLEOTIDE SEQUENCE [LARGE SCALE GENOMIC DNA]</scope>
    <source>
        <strain evidence="4">JCM 31920</strain>
    </source>
</reference>
<dbReference type="RefSeq" id="WP_345032304.1">
    <property type="nucleotide sequence ID" value="NZ_BAABEY010000036.1"/>
</dbReference>
<dbReference type="CDD" id="cd02511">
    <property type="entry name" value="Beta4Glucosyltransferase"/>
    <property type="match status" value="1"/>
</dbReference>
<evidence type="ECO:0000259" key="2">
    <source>
        <dbReference type="Pfam" id="PF00535"/>
    </source>
</evidence>
<name>A0ABP8M843_9BACT</name>
<dbReference type="InterPro" id="IPR001173">
    <property type="entry name" value="Glyco_trans_2-like"/>
</dbReference>